<dbReference type="SMART" id="SM00184">
    <property type="entry name" value="RING"/>
    <property type="match status" value="1"/>
</dbReference>
<keyword evidence="1" id="KW-0479">Metal-binding</keyword>
<dbReference type="Proteomes" id="UP001457282">
    <property type="component" value="Unassembled WGS sequence"/>
</dbReference>
<evidence type="ECO:0000256" key="3">
    <source>
        <dbReference type="ARBA" id="ARBA00022833"/>
    </source>
</evidence>
<evidence type="ECO:0000256" key="2">
    <source>
        <dbReference type="ARBA" id="ARBA00022771"/>
    </source>
</evidence>
<evidence type="ECO:0000313" key="7">
    <source>
        <dbReference type="Proteomes" id="UP001457282"/>
    </source>
</evidence>
<comment type="caution">
    <text evidence="6">The sequence shown here is derived from an EMBL/GenBank/DDBJ whole genome shotgun (WGS) entry which is preliminary data.</text>
</comment>
<dbReference type="EMBL" id="JBEDUW010000005">
    <property type="protein sequence ID" value="KAK9929948.1"/>
    <property type="molecule type" value="Genomic_DNA"/>
</dbReference>
<sequence length="227" mass="25806">MSVLRTEHTISSYSTCSVEWTSVLCSSVGNSAEIPPSDDALKIRFIFYKETEHAFTPSQDVHESCLIRQSEKVIKVCLSELCNQDASIMQSYSVRMIVDIINTHFPASRKEEERPKVVAGIIDLVQKSIDSIPLPANRVIDVERCEVIKILHHVSDEVNNARLLCYFEATRCGTCVICLDDFEFGRNTSRLPCLHVFHGTCIFSWLLINNECPVCRYSLLPKLVTWF</sequence>
<dbReference type="GO" id="GO:0006511">
    <property type="term" value="P:ubiquitin-dependent protein catabolic process"/>
    <property type="evidence" value="ECO:0007669"/>
    <property type="project" value="TreeGrafter"/>
</dbReference>
<dbReference type="PROSITE" id="PS50089">
    <property type="entry name" value="ZF_RING_2"/>
    <property type="match status" value="1"/>
</dbReference>
<evidence type="ECO:0000256" key="4">
    <source>
        <dbReference type="PROSITE-ProRule" id="PRU00175"/>
    </source>
</evidence>
<accession>A0AAW1WZ64</accession>
<dbReference type="SUPFAM" id="SSF57850">
    <property type="entry name" value="RING/U-box"/>
    <property type="match status" value="1"/>
</dbReference>
<feature type="domain" description="RING-type" evidence="5">
    <location>
        <begin position="175"/>
        <end position="216"/>
    </location>
</feature>
<dbReference type="PANTHER" id="PTHR45931:SF3">
    <property type="entry name" value="RING ZINC FINGER-CONTAINING PROTEIN"/>
    <property type="match status" value="1"/>
</dbReference>
<keyword evidence="7" id="KW-1185">Reference proteome</keyword>
<dbReference type="AlphaFoldDB" id="A0AAW1WZ64"/>
<gene>
    <name evidence="6" type="ORF">M0R45_027014</name>
</gene>
<reference evidence="6 7" key="1">
    <citation type="journal article" date="2023" name="G3 (Bethesda)">
        <title>A chromosome-length genome assembly and annotation of blackberry (Rubus argutus, cv. 'Hillquist').</title>
        <authorList>
            <person name="Bruna T."/>
            <person name="Aryal R."/>
            <person name="Dudchenko O."/>
            <person name="Sargent D.J."/>
            <person name="Mead D."/>
            <person name="Buti M."/>
            <person name="Cavallini A."/>
            <person name="Hytonen T."/>
            <person name="Andres J."/>
            <person name="Pham M."/>
            <person name="Weisz D."/>
            <person name="Mascagni F."/>
            <person name="Usai G."/>
            <person name="Natali L."/>
            <person name="Bassil N."/>
            <person name="Fernandez G.E."/>
            <person name="Lomsadze A."/>
            <person name="Armour M."/>
            <person name="Olukolu B."/>
            <person name="Poorten T."/>
            <person name="Britton C."/>
            <person name="Davik J."/>
            <person name="Ashrafi H."/>
            <person name="Aiden E.L."/>
            <person name="Borodovsky M."/>
            <person name="Worthington M."/>
        </authorList>
    </citation>
    <scope>NUCLEOTIDE SEQUENCE [LARGE SCALE GENOMIC DNA]</scope>
    <source>
        <strain evidence="6">PI 553951</strain>
    </source>
</reference>
<name>A0AAW1WZ64_RUBAR</name>
<dbReference type="CDD" id="cd16454">
    <property type="entry name" value="RING-H2_PA-TM-RING"/>
    <property type="match status" value="1"/>
</dbReference>
<evidence type="ECO:0000256" key="1">
    <source>
        <dbReference type="ARBA" id="ARBA00022723"/>
    </source>
</evidence>
<protein>
    <recommendedName>
        <fullName evidence="5">RING-type domain-containing protein</fullName>
    </recommendedName>
</protein>
<evidence type="ECO:0000259" key="5">
    <source>
        <dbReference type="PROSITE" id="PS50089"/>
    </source>
</evidence>
<dbReference type="GO" id="GO:0008270">
    <property type="term" value="F:zinc ion binding"/>
    <property type="evidence" value="ECO:0007669"/>
    <property type="project" value="UniProtKB-KW"/>
</dbReference>
<dbReference type="Gene3D" id="3.30.40.10">
    <property type="entry name" value="Zinc/RING finger domain, C3HC4 (zinc finger)"/>
    <property type="match status" value="1"/>
</dbReference>
<evidence type="ECO:0000313" key="6">
    <source>
        <dbReference type="EMBL" id="KAK9929948.1"/>
    </source>
</evidence>
<proteinExistence type="predicted"/>
<dbReference type="InterPro" id="IPR013083">
    <property type="entry name" value="Znf_RING/FYVE/PHD"/>
</dbReference>
<keyword evidence="3" id="KW-0862">Zinc</keyword>
<keyword evidence="2 4" id="KW-0863">Zinc-finger</keyword>
<dbReference type="GO" id="GO:0005634">
    <property type="term" value="C:nucleus"/>
    <property type="evidence" value="ECO:0007669"/>
    <property type="project" value="TreeGrafter"/>
</dbReference>
<dbReference type="GO" id="GO:0061630">
    <property type="term" value="F:ubiquitin protein ligase activity"/>
    <property type="evidence" value="ECO:0007669"/>
    <property type="project" value="TreeGrafter"/>
</dbReference>
<dbReference type="InterPro" id="IPR001841">
    <property type="entry name" value="Znf_RING"/>
</dbReference>
<dbReference type="PANTHER" id="PTHR45931">
    <property type="entry name" value="SI:CH211-59O9.10"/>
    <property type="match status" value="1"/>
</dbReference>
<dbReference type="InterPro" id="IPR051834">
    <property type="entry name" value="RING_finger_E3_ligase"/>
</dbReference>
<dbReference type="Pfam" id="PF13639">
    <property type="entry name" value="zf-RING_2"/>
    <property type="match status" value="1"/>
</dbReference>
<organism evidence="6 7">
    <name type="scientific">Rubus argutus</name>
    <name type="common">Southern blackberry</name>
    <dbReference type="NCBI Taxonomy" id="59490"/>
    <lineage>
        <taxon>Eukaryota</taxon>
        <taxon>Viridiplantae</taxon>
        <taxon>Streptophyta</taxon>
        <taxon>Embryophyta</taxon>
        <taxon>Tracheophyta</taxon>
        <taxon>Spermatophyta</taxon>
        <taxon>Magnoliopsida</taxon>
        <taxon>eudicotyledons</taxon>
        <taxon>Gunneridae</taxon>
        <taxon>Pentapetalae</taxon>
        <taxon>rosids</taxon>
        <taxon>fabids</taxon>
        <taxon>Rosales</taxon>
        <taxon>Rosaceae</taxon>
        <taxon>Rosoideae</taxon>
        <taxon>Rosoideae incertae sedis</taxon>
        <taxon>Rubus</taxon>
    </lineage>
</organism>